<dbReference type="EMBL" id="FWYF01000003">
    <property type="protein sequence ID" value="SMD36197.1"/>
    <property type="molecule type" value="Genomic_DNA"/>
</dbReference>
<accession>A0A1W2GHS6</accession>
<dbReference type="InterPro" id="IPR052893">
    <property type="entry name" value="TCS_response_regulator"/>
</dbReference>
<dbReference type="STRING" id="692418.SAMN04488029_2770"/>
<dbReference type="SUPFAM" id="SSF52172">
    <property type="entry name" value="CheY-like"/>
    <property type="match status" value="1"/>
</dbReference>
<keyword evidence="4" id="KW-1185">Reference proteome</keyword>
<feature type="modified residue" description="4-aspartylphosphate" evidence="1">
    <location>
        <position position="72"/>
    </location>
</feature>
<evidence type="ECO:0000313" key="3">
    <source>
        <dbReference type="EMBL" id="SMD36197.1"/>
    </source>
</evidence>
<dbReference type="PANTHER" id="PTHR44520:SF2">
    <property type="entry name" value="RESPONSE REGULATOR RCP1"/>
    <property type="match status" value="1"/>
</dbReference>
<evidence type="ECO:0000259" key="2">
    <source>
        <dbReference type="PROSITE" id="PS50110"/>
    </source>
</evidence>
<dbReference type="RefSeq" id="WP_084373429.1">
    <property type="nucleotide sequence ID" value="NZ_FWYF01000003.1"/>
</dbReference>
<dbReference type="SMART" id="SM00448">
    <property type="entry name" value="REC"/>
    <property type="match status" value="1"/>
</dbReference>
<dbReference type="Proteomes" id="UP000192472">
    <property type="component" value="Unassembled WGS sequence"/>
</dbReference>
<dbReference type="OrthoDB" id="1524091at2"/>
<sequence>MIDINIISNILLVDDDQTSLFLQQHLLTDVCKYSGQIHECHNGKMALDYIENKGEFASNGKTYPKPELILLDINMPVMNGFEFLDAYKLLPVELRGGIVISMLTSSLNKLDKDKAEKYQDVSDFITKPITKEQLLTIVEKHFGERMKS</sequence>
<dbReference type="InterPro" id="IPR011006">
    <property type="entry name" value="CheY-like_superfamily"/>
</dbReference>
<organism evidence="3 4">
    <name type="scientific">Reichenbachiella faecimaris</name>
    <dbReference type="NCBI Taxonomy" id="692418"/>
    <lineage>
        <taxon>Bacteria</taxon>
        <taxon>Pseudomonadati</taxon>
        <taxon>Bacteroidota</taxon>
        <taxon>Cytophagia</taxon>
        <taxon>Cytophagales</taxon>
        <taxon>Reichenbachiellaceae</taxon>
        <taxon>Reichenbachiella</taxon>
    </lineage>
</organism>
<dbReference type="PROSITE" id="PS50110">
    <property type="entry name" value="RESPONSE_REGULATORY"/>
    <property type="match status" value="1"/>
</dbReference>
<keyword evidence="1" id="KW-0597">Phosphoprotein</keyword>
<dbReference type="GO" id="GO:0000160">
    <property type="term" value="P:phosphorelay signal transduction system"/>
    <property type="evidence" value="ECO:0007669"/>
    <property type="project" value="InterPro"/>
</dbReference>
<reference evidence="3 4" key="1">
    <citation type="submission" date="2017-04" db="EMBL/GenBank/DDBJ databases">
        <authorList>
            <person name="Afonso C.L."/>
            <person name="Miller P.J."/>
            <person name="Scott M.A."/>
            <person name="Spackman E."/>
            <person name="Goraichik I."/>
            <person name="Dimitrov K.M."/>
            <person name="Suarez D.L."/>
            <person name="Swayne D.E."/>
        </authorList>
    </citation>
    <scope>NUCLEOTIDE SEQUENCE [LARGE SCALE GENOMIC DNA]</scope>
    <source>
        <strain evidence="3 4">DSM 26133</strain>
    </source>
</reference>
<gene>
    <name evidence="3" type="ORF">SAMN04488029_2770</name>
</gene>
<dbReference type="PANTHER" id="PTHR44520">
    <property type="entry name" value="RESPONSE REGULATOR RCP1-RELATED"/>
    <property type="match status" value="1"/>
</dbReference>
<dbReference type="Gene3D" id="3.40.50.2300">
    <property type="match status" value="1"/>
</dbReference>
<proteinExistence type="predicted"/>
<evidence type="ECO:0000313" key="4">
    <source>
        <dbReference type="Proteomes" id="UP000192472"/>
    </source>
</evidence>
<dbReference type="Pfam" id="PF00072">
    <property type="entry name" value="Response_reg"/>
    <property type="match status" value="1"/>
</dbReference>
<name>A0A1W2GHS6_REIFA</name>
<evidence type="ECO:0000256" key="1">
    <source>
        <dbReference type="PROSITE-ProRule" id="PRU00169"/>
    </source>
</evidence>
<protein>
    <submittedName>
        <fullName evidence="3">Response regulator receiver domain-containing protein</fullName>
    </submittedName>
</protein>
<dbReference type="AlphaFoldDB" id="A0A1W2GHS6"/>
<dbReference type="InterPro" id="IPR001789">
    <property type="entry name" value="Sig_transdc_resp-reg_receiver"/>
</dbReference>
<feature type="domain" description="Response regulatory" evidence="2">
    <location>
        <begin position="9"/>
        <end position="142"/>
    </location>
</feature>